<dbReference type="Pfam" id="PF03692">
    <property type="entry name" value="CxxCxxCC"/>
    <property type="match status" value="1"/>
</dbReference>
<name>A0A7C4D851_STAMA</name>
<evidence type="ECO:0000313" key="1">
    <source>
        <dbReference type="EMBL" id="HGM58492.1"/>
    </source>
</evidence>
<gene>
    <name evidence="1" type="ORF">ENU14_02750</name>
</gene>
<sequence length="195" mass="23200">MKTFNCLNCSDCCVFKHEFEMPLVFPWEARRISKLCFNNECVFKPFLVYQYGNLNIIVLYRWIIKNKCIFLTNDNKCKIHGEKPLACKIYPLIINLDDNTLRVSYVCKFISSNKHLLDNTDPALFFKNEYFNALKTFIFLKIIDEYACNNKWRKIIINNTSINKLEYIDIDQYIDVYDLMNSIEKSLSKYSEKPS</sequence>
<protein>
    <submittedName>
        <fullName evidence="1">YkgJ family cysteine cluster protein</fullName>
    </submittedName>
</protein>
<dbReference type="PANTHER" id="PTHR35866:SF2">
    <property type="entry name" value="YKGJ FAMILY CYSTEINE CLUSTER PROTEIN"/>
    <property type="match status" value="1"/>
</dbReference>
<dbReference type="PANTHER" id="PTHR35866">
    <property type="entry name" value="PUTATIVE-RELATED"/>
    <property type="match status" value="1"/>
</dbReference>
<comment type="caution">
    <text evidence="1">The sequence shown here is derived from an EMBL/GenBank/DDBJ whole genome shotgun (WGS) entry which is preliminary data.</text>
</comment>
<dbReference type="AlphaFoldDB" id="A0A7C4D851"/>
<reference evidence="1" key="1">
    <citation type="journal article" date="2020" name="mSystems">
        <title>Genome- and Community-Level Interaction Insights into Carbon Utilization and Element Cycling Functions of Hydrothermarchaeota in Hydrothermal Sediment.</title>
        <authorList>
            <person name="Zhou Z."/>
            <person name="Liu Y."/>
            <person name="Xu W."/>
            <person name="Pan J."/>
            <person name="Luo Z.H."/>
            <person name="Li M."/>
        </authorList>
    </citation>
    <scope>NUCLEOTIDE SEQUENCE [LARGE SCALE GENOMIC DNA]</scope>
    <source>
        <strain evidence="1">SpSt-642</strain>
    </source>
</reference>
<dbReference type="InterPro" id="IPR005358">
    <property type="entry name" value="Puta_zinc/iron-chelating_dom"/>
</dbReference>
<dbReference type="EMBL" id="DTBJ01000020">
    <property type="protein sequence ID" value="HGM58492.1"/>
    <property type="molecule type" value="Genomic_DNA"/>
</dbReference>
<organism evidence="1">
    <name type="scientific">Staphylothermus marinus</name>
    <dbReference type="NCBI Taxonomy" id="2280"/>
    <lineage>
        <taxon>Archaea</taxon>
        <taxon>Thermoproteota</taxon>
        <taxon>Thermoprotei</taxon>
        <taxon>Desulfurococcales</taxon>
        <taxon>Desulfurococcaceae</taxon>
        <taxon>Staphylothermus</taxon>
    </lineage>
</organism>
<accession>A0A7C4D851</accession>
<proteinExistence type="predicted"/>